<evidence type="ECO:0000313" key="1">
    <source>
        <dbReference type="EMBL" id="GIX91001.1"/>
    </source>
</evidence>
<proteinExistence type="predicted"/>
<comment type="caution">
    <text evidence="1">The sequence shown here is derived from an EMBL/GenBank/DDBJ whole genome shotgun (WGS) entry which is preliminary data.</text>
</comment>
<accession>A0AAV4P5I0</accession>
<gene>
    <name evidence="1" type="ORF">CDAR_521911</name>
</gene>
<sequence>MKISAKTNTARCILKPKFPIKPDVYRIGIFPPGSLYGQSIKPNFPDQRKQELFRIFCISAARKPATAFSFGGNVKETFEIGECGSKSKVYCEQIFALACLQCLPPPSRRCLNSREMAGIKQKKNFREEQDYFFPFFLIWKSHGLVE</sequence>
<dbReference type="EMBL" id="BPLQ01002279">
    <property type="protein sequence ID" value="GIX91001.1"/>
    <property type="molecule type" value="Genomic_DNA"/>
</dbReference>
<dbReference type="Proteomes" id="UP001054837">
    <property type="component" value="Unassembled WGS sequence"/>
</dbReference>
<protein>
    <submittedName>
        <fullName evidence="1">Uncharacterized protein</fullName>
    </submittedName>
</protein>
<dbReference type="AlphaFoldDB" id="A0AAV4P5I0"/>
<reference evidence="1 2" key="1">
    <citation type="submission" date="2021-06" db="EMBL/GenBank/DDBJ databases">
        <title>Caerostris darwini draft genome.</title>
        <authorList>
            <person name="Kono N."/>
            <person name="Arakawa K."/>
        </authorList>
    </citation>
    <scope>NUCLEOTIDE SEQUENCE [LARGE SCALE GENOMIC DNA]</scope>
</reference>
<organism evidence="1 2">
    <name type="scientific">Caerostris darwini</name>
    <dbReference type="NCBI Taxonomy" id="1538125"/>
    <lineage>
        <taxon>Eukaryota</taxon>
        <taxon>Metazoa</taxon>
        <taxon>Ecdysozoa</taxon>
        <taxon>Arthropoda</taxon>
        <taxon>Chelicerata</taxon>
        <taxon>Arachnida</taxon>
        <taxon>Araneae</taxon>
        <taxon>Araneomorphae</taxon>
        <taxon>Entelegynae</taxon>
        <taxon>Araneoidea</taxon>
        <taxon>Araneidae</taxon>
        <taxon>Caerostris</taxon>
    </lineage>
</organism>
<evidence type="ECO:0000313" key="2">
    <source>
        <dbReference type="Proteomes" id="UP001054837"/>
    </source>
</evidence>
<name>A0AAV4P5I0_9ARAC</name>
<keyword evidence="2" id="KW-1185">Reference proteome</keyword>